<feature type="region of interest" description="Disordered" evidence="6">
    <location>
        <begin position="303"/>
        <end position="331"/>
    </location>
</feature>
<name>A0A4U0XBQ5_9PEZI</name>
<evidence type="ECO:0000256" key="5">
    <source>
        <dbReference type="ARBA" id="ARBA00023242"/>
    </source>
</evidence>
<keyword evidence="4" id="KW-0804">Transcription</keyword>
<feature type="compositionally biased region" description="Basic and acidic residues" evidence="6">
    <location>
        <begin position="77"/>
        <end position="99"/>
    </location>
</feature>
<feature type="region of interest" description="Disordered" evidence="6">
    <location>
        <begin position="384"/>
        <end position="412"/>
    </location>
</feature>
<organism evidence="8 9">
    <name type="scientific">Friedmanniomyces simplex</name>
    <dbReference type="NCBI Taxonomy" id="329884"/>
    <lineage>
        <taxon>Eukaryota</taxon>
        <taxon>Fungi</taxon>
        <taxon>Dikarya</taxon>
        <taxon>Ascomycota</taxon>
        <taxon>Pezizomycotina</taxon>
        <taxon>Dothideomycetes</taxon>
        <taxon>Dothideomycetidae</taxon>
        <taxon>Mycosphaerellales</taxon>
        <taxon>Teratosphaeriaceae</taxon>
        <taxon>Friedmanniomyces</taxon>
    </lineage>
</organism>
<dbReference type="PANTHER" id="PTHR15180">
    <property type="entry name" value="GENERAL TRANSCRIPTION FACTOR 3C POLYPEPTIDE 1"/>
    <property type="match status" value="1"/>
</dbReference>
<feature type="region of interest" description="Disordered" evidence="6">
    <location>
        <begin position="496"/>
        <end position="599"/>
    </location>
</feature>
<dbReference type="GO" id="GO:0006384">
    <property type="term" value="P:transcription initiation at RNA polymerase III promoter"/>
    <property type="evidence" value="ECO:0007669"/>
    <property type="project" value="InterPro"/>
</dbReference>
<evidence type="ECO:0000313" key="8">
    <source>
        <dbReference type="EMBL" id="TKA71955.1"/>
    </source>
</evidence>
<proteinExistence type="predicted"/>
<feature type="compositionally biased region" description="Basic residues" evidence="6">
    <location>
        <begin position="617"/>
        <end position="630"/>
    </location>
</feature>
<dbReference type="OrthoDB" id="5403573at2759"/>
<dbReference type="EMBL" id="NAJQ01000329">
    <property type="protein sequence ID" value="TKA71955.1"/>
    <property type="molecule type" value="Genomic_DNA"/>
</dbReference>
<feature type="domain" description="B-block binding subunit of TFIIIC" evidence="7">
    <location>
        <begin position="139"/>
        <end position="207"/>
    </location>
</feature>
<dbReference type="InterPro" id="IPR007309">
    <property type="entry name" value="TFIIIC_Bblock-bd"/>
</dbReference>
<comment type="caution">
    <text evidence="8">The sequence shown here is derived from an EMBL/GenBank/DDBJ whole genome shotgun (WGS) entry which is preliminary data.</text>
</comment>
<feature type="region of interest" description="Disordered" evidence="6">
    <location>
        <begin position="77"/>
        <end position="114"/>
    </location>
</feature>
<dbReference type="Proteomes" id="UP000309340">
    <property type="component" value="Unassembled WGS sequence"/>
</dbReference>
<protein>
    <recommendedName>
        <fullName evidence="7">B-block binding subunit of TFIIIC domain-containing protein</fullName>
    </recommendedName>
</protein>
<feature type="compositionally biased region" description="Polar residues" evidence="6">
    <location>
        <begin position="322"/>
        <end position="331"/>
    </location>
</feature>
<evidence type="ECO:0000256" key="1">
    <source>
        <dbReference type="ARBA" id="ARBA00004123"/>
    </source>
</evidence>
<dbReference type="GO" id="GO:0000127">
    <property type="term" value="C:transcription factor TFIIIC complex"/>
    <property type="evidence" value="ECO:0007669"/>
    <property type="project" value="InterPro"/>
</dbReference>
<dbReference type="PANTHER" id="PTHR15180:SF1">
    <property type="entry name" value="GENERAL TRANSCRIPTION FACTOR 3C POLYPEPTIDE 1"/>
    <property type="match status" value="1"/>
</dbReference>
<accession>A0A4U0XBQ5</accession>
<evidence type="ECO:0000256" key="6">
    <source>
        <dbReference type="SAM" id="MobiDB-lite"/>
    </source>
</evidence>
<feature type="compositionally biased region" description="Low complexity" evidence="6">
    <location>
        <begin position="575"/>
        <end position="598"/>
    </location>
</feature>
<keyword evidence="2" id="KW-0597">Phosphoprotein</keyword>
<dbReference type="Pfam" id="PF04182">
    <property type="entry name" value="B-block_TFIIIC"/>
    <property type="match status" value="1"/>
</dbReference>
<evidence type="ECO:0000313" key="9">
    <source>
        <dbReference type="Proteomes" id="UP000309340"/>
    </source>
</evidence>
<evidence type="ECO:0000256" key="2">
    <source>
        <dbReference type="ARBA" id="ARBA00022553"/>
    </source>
</evidence>
<dbReference type="STRING" id="329884.A0A4U0XBQ5"/>
<feature type="compositionally biased region" description="Polar residues" evidence="6">
    <location>
        <begin position="514"/>
        <end position="524"/>
    </location>
</feature>
<dbReference type="GO" id="GO:0005634">
    <property type="term" value="C:nucleus"/>
    <property type="evidence" value="ECO:0007669"/>
    <property type="project" value="UniProtKB-SubCell"/>
</dbReference>
<reference evidence="8 9" key="1">
    <citation type="submission" date="2017-03" db="EMBL/GenBank/DDBJ databases">
        <title>Genomes of endolithic fungi from Antarctica.</title>
        <authorList>
            <person name="Coleine C."/>
            <person name="Masonjones S."/>
            <person name="Stajich J.E."/>
        </authorList>
    </citation>
    <scope>NUCLEOTIDE SEQUENCE [LARGE SCALE GENOMIC DNA]</scope>
    <source>
        <strain evidence="8 9">CCFEE 5184</strain>
    </source>
</reference>
<keyword evidence="9" id="KW-1185">Reference proteome</keyword>
<keyword evidence="3" id="KW-0238">DNA-binding</keyword>
<dbReference type="AlphaFoldDB" id="A0A4U0XBQ5"/>
<dbReference type="GO" id="GO:0003677">
    <property type="term" value="F:DNA binding"/>
    <property type="evidence" value="ECO:0007669"/>
    <property type="project" value="UniProtKB-KW"/>
</dbReference>
<evidence type="ECO:0000256" key="4">
    <source>
        <dbReference type="ARBA" id="ARBA00023163"/>
    </source>
</evidence>
<sequence>MAWEWELELELEKLVERVVEAVAFCGTHGFDSAKLRELLVSYRIALLNNAPNDANFDANVVDEELLDAIRQRLEQHPDIEVRSGEHIEGRQREPRDSKNVDTVPPAHEAGTPRKRLFATKERMWHTITGHDPDKASVPQLEFDCLSVIAAHGPGGVVQGRLTRLTGQDKQSVPRRTDHLAAKGYILKTAVLDRGHETSLLRLKKFVEAARVSHDDPSRPVVTRDPRGNLSVDLAPLLAQTVDLMIQQPDHIMALQDLGWKGADRVLEDQATRIQVEPETDKWGFPPPSSHLFASNDGRASLKQSRPLPAAFDGPSNMERTSKTLSPRNGRRSSFIQQVRAPVKTAVLQPRPIIRPRITSENDHEEFESWAKVTAERIARAELHKQNAHMSASTSVADDESEPARKRRRIEHDEDDALDHRIADIEADILSRDRPGVYLNPPGAKDIKAQYFRQKGRPRNAQIVVVKGAWLKDLQWFKEDTAHVLAHLDEEFHHVGNGHTVSDSPGPAAKRLRSALQSGSGQTVGSAPEPQAVGTPGVEGGTGESQETTRRRSSRSAEVPLPDGIHHMIDTGSQGSAMDAPPASAPDFTPNPTNTEPTPKLFDNQYVLAHADEEFHHVGKGRWRRGPKPSKSKSEVTVMPSLGEPSVASTNTEPPSILFDKGSSKSRSEATVAPSPGLSGTAGATLTTGDASARSPETQPHEGQIAIAPDAASDTVQLVHNLEDVALKIDGSMVVEAAATAITGSEDQILPVVSPPQIPQTRSVEPVVGDLFPELADGTKEVAVGLP</sequence>
<keyword evidence="5" id="KW-0539">Nucleus</keyword>
<dbReference type="InterPro" id="IPR044210">
    <property type="entry name" value="Tfc3-like"/>
</dbReference>
<dbReference type="GO" id="GO:0042791">
    <property type="term" value="P:5S class rRNA transcription by RNA polymerase III"/>
    <property type="evidence" value="ECO:0007669"/>
    <property type="project" value="TreeGrafter"/>
</dbReference>
<comment type="subcellular location">
    <subcellularLocation>
        <location evidence="1">Nucleus</location>
    </subcellularLocation>
</comment>
<evidence type="ECO:0000259" key="7">
    <source>
        <dbReference type="Pfam" id="PF04182"/>
    </source>
</evidence>
<evidence type="ECO:0000256" key="3">
    <source>
        <dbReference type="ARBA" id="ARBA00023125"/>
    </source>
</evidence>
<feature type="compositionally biased region" description="Low complexity" evidence="6">
    <location>
        <begin position="676"/>
        <end position="692"/>
    </location>
</feature>
<feature type="region of interest" description="Disordered" evidence="6">
    <location>
        <begin position="617"/>
        <end position="700"/>
    </location>
</feature>
<gene>
    <name evidence="8" type="ORF">B0A55_05385</name>
</gene>